<dbReference type="SUPFAM" id="SSF63737">
    <property type="entry name" value="Leukotriene A4 hydrolase N-terminal domain"/>
    <property type="match status" value="1"/>
</dbReference>
<comment type="similarity">
    <text evidence="1 7">Belongs to the peptidase M1 family.</text>
</comment>
<proteinExistence type="inferred from homology"/>
<dbReference type="Gene3D" id="1.25.50.20">
    <property type="match status" value="1"/>
</dbReference>
<keyword evidence="3 7" id="KW-0479">Metal-binding</keyword>
<evidence type="ECO:0000256" key="2">
    <source>
        <dbReference type="ARBA" id="ARBA00022670"/>
    </source>
</evidence>
<sequence>MAATATDRDILPAFVKPVHYDLAIYDLDTKAFTYNGSVKISLELKEKTSSILLNSKELKISGGSVQIEGSKSTIKVSDISLDKKTEVAKLSLAEELPGSGTAVLELKFSGVVNHEMAGFYRSAYKNVDGKDDWMFSTQFESCDARRAFPCFDEPNLKATYDFAITVPENLTALSNQPVKESKSLGNGLKTVSFLTVPKMSTYLLAWACGDFEYVEDFTDREYEGRGKLPVRVYTTRGLVEQGRFALENAKKVVDYFSEIFDLDYPLPKVDLLAVHEFSHGAMENWGLVTYRTTALLFDEKTSDSGYKNRIAYVVAHELAHQWFGNLVTMDWWSELWLNEGFATWVGWYAIDHFYPEWDVWGQFVTESLQTAFQLDSLRGSHPIEVPVRNALDIDQIFDHISYLKGSGTIRMLSSHLGVKTFLSGVSKYLKAHAYGNATTEDLWSKLSEAAGVDVSAFMRKKSDWIKVIGFPVLTVSEEPGQVTVRQSRFLSTGDVKPEEDQTTWWIPLMLTEQSYNADTQRISALTTKEMTIHGLDTSYYKLNYGQNGFYRVNYPAERLAKLGEVREQLSVQDRVGLISDAAAMALSGMGTTTGLLSFLAGLKGEDSYLVWAELQAQLGKLSSVFVEGSPDIHSRLQRLSLGLIAPCVEKIGWEFKSGEDFLTGRLRSLLISAAGAANHKPTIDEALRRFKVYTSGEDRSAIHPNLRLAVFRTAIAQGGQEEFDAVMKEYHSTTAVDGKELCLLALGRARKPEIIQQVLGLIISDKIKTQDKHTPAIALSQNHCARYALWEFTKENWDTIYAQLSGNMVVLDRFLKNSLNKFSSKVVMNDIEEFFKDKDNHGYDKGLVVIRDSITGNANWVERDAKNVEEWLKKHVA</sequence>
<evidence type="ECO:0000256" key="5">
    <source>
        <dbReference type="ARBA" id="ARBA00022833"/>
    </source>
</evidence>
<dbReference type="EMBL" id="JBBBZM010000032">
    <property type="protein sequence ID" value="KAL0637675.1"/>
    <property type="molecule type" value="Genomic_DNA"/>
</dbReference>
<dbReference type="InterPro" id="IPR034016">
    <property type="entry name" value="M1_APN-typ"/>
</dbReference>
<dbReference type="Pfam" id="PF01433">
    <property type="entry name" value="Peptidase_M1"/>
    <property type="match status" value="1"/>
</dbReference>
<dbReference type="InterPro" id="IPR014782">
    <property type="entry name" value="Peptidase_M1_dom"/>
</dbReference>
<dbReference type="InterPro" id="IPR042097">
    <property type="entry name" value="Aminopeptidase_N-like_N_sf"/>
</dbReference>
<dbReference type="Gene3D" id="2.60.40.1730">
    <property type="entry name" value="tricorn interacting facor f3 domain"/>
    <property type="match status" value="1"/>
</dbReference>
<keyword evidence="6 7" id="KW-0482">Metalloprotease</keyword>
<dbReference type="InterPro" id="IPR024571">
    <property type="entry name" value="ERAP1-like_C_dom"/>
</dbReference>
<feature type="domain" description="ERAP1-like C-terminal" evidence="9">
    <location>
        <begin position="540"/>
        <end position="854"/>
    </location>
</feature>
<protein>
    <recommendedName>
        <fullName evidence="7">Aminopeptidase</fullName>
        <ecNumber evidence="7">3.4.11.-</ecNumber>
    </recommendedName>
</protein>
<evidence type="ECO:0000256" key="7">
    <source>
        <dbReference type="RuleBase" id="RU364040"/>
    </source>
</evidence>
<dbReference type="InterPro" id="IPR045357">
    <property type="entry name" value="Aminopeptidase_N-like_N"/>
</dbReference>
<dbReference type="Proteomes" id="UP001447188">
    <property type="component" value="Unassembled WGS sequence"/>
</dbReference>
<organism evidence="11 12">
    <name type="scientific">Discina gigas</name>
    <dbReference type="NCBI Taxonomy" id="1032678"/>
    <lineage>
        <taxon>Eukaryota</taxon>
        <taxon>Fungi</taxon>
        <taxon>Dikarya</taxon>
        <taxon>Ascomycota</taxon>
        <taxon>Pezizomycotina</taxon>
        <taxon>Pezizomycetes</taxon>
        <taxon>Pezizales</taxon>
        <taxon>Discinaceae</taxon>
        <taxon>Discina</taxon>
    </lineage>
</organism>
<dbReference type="PRINTS" id="PR00756">
    <property type="entry name" value="ALADIPTASE"/>
</dbReference>
<gene>
    <name evidence="11" type="ORF">Q9L58_003399</name>
</gene>
<dbReference type="InterPro" id="IPR050344">
    <property type="entry name" value="Peptidase_M1_aminopeptidases"/>
</dbReference>
<evidence type="ECO:0000256" key="6">
    <source>
        <dbReference type="ARBA" id="ARBA00023049"/>
    </source>
</evidence>
<feature type="domain" description="Aminopeptidase N-like N-terminal" evidence="10">
    <location>
        <begin position="16"/>
        <end position="203"/>
    </location>
</feature>
<dbReference type="Gene3D" id="1.10.390.10">
    <property type="entry name" value="Neutral Protease Domain 2"/>
    <property type="match status" value="1"/>
</dbReference>
<dbReference type="SUPFAM" id="SSF55486">
    <property type="entry name" value="Metalloproteases ('zincins'), catalytic domain"/>
    <property type="match status" value="1"/>
</dbReference>
<keyword evidence="5 7" id="KW-0862">Zinc</keyword>
<dbReference type="Pfam" id="PF17900">
    <property type="entry name" value="Peptidase_M1_N"/>
    <property type="match status" value="1"/>
</dbReference>
<evidence type="ECO:0000259" key="9">
    <source>
        <dbReference type="Pfam" id="PF11838"/>
    </source>
</evidence>
<dbReference type="Pfam" id="PF11838">
    <property type="entry name" value="ERAP1_C"/>
    <property type="match status" value="1"/>
</dbReference>
<keyword evidence="4 7" id="KW-0378">Hydrolase</keyword>
<dbReference type="EC" id="3.4.11.-" evidence="7"/>
<accession>A0ABR3GPE7</accession>
<keyword evidence="12" id="KW-1185">Reference proteome</keyword>
<dbReference type="PANTHER" id="PTHR11533">
    <property type="entry name" value="PROTEASE M1 ZINC METALLOPROTEASE"/>
    <property type="match status" value="1"/>
</dbReference>
<dbReference type="InterPro" id="IPR001930">
    <property type="entry name" value="Peptidase_M1"/>
</dbReference>
<reference evidence="11 12" key="1">
    <citation type="submission" date="2024-02" db="EMBL/GenBank/DDBJ databases">
        <title>Discinaceae phylogenomics.</title>
        <authorList>
            <person name="Dirks A.C."/>
            <person name="James T.Y."/>
        </authorList>
    </citation>
    <scope>NUCLEOTIDE SEQUENCE [LARGE SCALE GENOMIC DNA]</scope>
    <source>
        <strain evidence="11 12">ACD0624</strain>
    </source>
</reference>
<name>A0ABR3GPE7_9PEZI</name>
<dbReference type="CDD" id="cd09601">
    <property type="entry name" value="M1_APN-Q_like"/>
    <property type="match status" value="1"/>
</dbReference>
<dbReference type="PANTHER" id="PTHR11533:SF171">
    <property type="entry name" value="AMINOPEPTIDASE"/>
    <property type="match status" value="1"/>
</dbReference>
<feature type="domain" description="Peptidase M1 membrane alanine aminopeptidase" evidence="8">
    <location>
        <begin position="244"/>
        <end position="459"/>
    </location>
</feature>
<keyword evidence="2 7" id="KW-0645">Protease</keyword>
<evidence type="ECO:0000256" key="1">
    <source>
        <dbReference type="ARBA" id="ARBA00010136"/>
    </source>
</evidence>
<evidence type="ECO:0000259" key="8">
    <source>
        <dbReference type="Pfam" id="PF01433"/>
    </source>
</evidence>
<evidence type="ECO:0000259" key="10">
    <source>
        <dbReference type="Pfam" id="PF17900"/>
    </source>
</evidence>
<comment type="caution">
    <text evidence="11">The sequence shown here is derived from an EMBL/GenBank/DDBJ whole genome shotgun (WGS) entry which is preliminary data.</text>
</comment>
<evidence type="ECO:0000313" key="12">
    <source>
        <dbReference type="Proteomes" id="UP001447188"/>
    </source>
</evidence>
<comment type="cofactor">
    <cofactor evidence="7">
        <name>Zn(2+)</name>
        <dbReference type="ChEBI" id="CHEBI:29105"/>
    </cofactor>
    <text evidence="7">Binds 1 zinc ion per subunit.</text>
</comment>
<dbReference type="InterPro" id="IPR027268">
    <property type="entry name" value="Peptidase_M4/M1_CTD_sf"/>
</dbReference>
<evidence type="ECO:0000256" key="4">
    <source>
        <dbReference type="ARBA" id="ARBA00022801"/>
    </source>
</evidence>
<keyword evidence="7" id="KW-0031">Aminopeptidase</keyword>
<evidence type="ECO:0000313" key="11">
    <source>
        <dbReference type="EMBL" id="KAL0637675.1"/>
    </source>
</evidence>
<dbReference type="Gene3D" id="2.60.40.1910">
    <property type="match status" value="1"/>
</dbReference>
<evidence type="ECO:0000256" key="3">
    <source>
        <dbReference type="ARBA" id="ARBA00022723"/>
    </source>
</evidence>